<evidence type="ECO:0000256" key="10">
    <source>
        <dbReference type="ARBA" id="ARBA00022989"/>
    </source>
</evidence>
<feature type="binding site" evidence="17">
    <location>
        <position position="257"/>
    </location>
    <ligand>
        <name>Zn(2+)</name>
        <dbReference type="ChEBI" id="CHEBI:29105"/>
        <label>1</label>
    </ligand>
</feature>
<dbReference type="InterPro" id="IPR014430">
    <property type="entry name" value="Scs7"/>
</dbReference>
<dbReference type="Gene3D" id="3.10.120.10">
    <property type="entry name" value="Cytochrome b5-like heme/steroid binding domain"/>
    <property type="match status" value="1"/>
</dbReference>
<organism evidence="21 22">
    <name type="scientific">Rhizopus microsporus</name>
    <dbReference type="NCBI Taxonomy" id="58291"/>
    <lineage>
        <taxon>Eukaryota</taxon>
        <taxon>Fungi</taxon>
        <taxon>Fungi incertae sedis</taxon>
        <taxon>Mucoromycota</taxon>
        <taxon>Mucoromycotina</taxon>
        <taxon>Mucoromycetes</taxon>
        <taxon>Mucorales</taxon>
        <taxon>Mucorineae</taxon>
        <taxon>Rhizopodaceae</taxon>
        <taxon>Rhizopus</taxon>
    </lineage>
</organism>
<evidence type="ECO:0000256" key="14">
    <source>
        <dbReference type="ARBA" id="ARBA00023136"/>
    </source>
</evidence>
<keyword evidence="4 18" id="KW-0349">Heme</keyword>
<feature type="transmembrane region" description="Helical" evidence="19">
    <location>
        <begin position="291"/>
        <end position="311"/>
    </location>
</feature>
<evidence type="ECO:0000256" key="2">
    <source>
        <dbReference type="ARBA" id="ARBA00005747"/>
    </source>
</evidence>
<protein>
    <recommendedName>
        <fullName evidence="16">Ceramide very long chain fatty acid hydroxylase</fullName>
        <ecNumber evidence="16">1.-.-.-</ecNumber>
    </recommendedName>
</protein>
<keyword evidence="11 16" id="KW-0560">Oxidoreductase</keyword>
<evidence type="ECO:0000256" key="8">
    <source>
        <dbReference type="ARBA" id="ARBA00022832"/>
    </source>
</evidence>
<dbReference type="Proteomes" id="UP000242381">
    <property type="component" value="Unassembled WGS sequence"/>
</dbReference>
<keyword evidence="7 16" id="KW-0256">Endoplasmic reticulum</keyword>
<keyword evidence="10 19" id="KW-1133">Transmembrane helix</keyword>
<dbReference type="PRINTS" id="PR00363">
    <property type="entry name" value="CYTOCHROMEB5"/>
</dbReference>
<dbReference type="VEuPathDB" id="FungiDB:BCV72DRAFT_310999"/>
<keyword evidence="9 17" id="KW-0862">Zinc</keyword>
<evidence type="ECO:0000256" key="11">
    <source>
        <dbReference type="ARBA" id="ARBA00023002"/>
    </source>
</evidence>
<evidence type="ECO:0000256" key="12">
    <source>
        <dbReference type="ARBA" id="ARBA00023004"/>
    </source>
</evidence>
<keyword evidence="13 16" id="KW-0443">Lipid metabolism</keyword>
<feature type="binding site" description="axial binding residue" evidence="18">
    <location>
        <position position="64"/>
    </location>
    <ligand>
        <name>heme</name>
        <dbReference type="ChEBI" id="CHEBI:30413"/>
    </ligand>
    <ligandPart>
        <name>Fe</name>
        <dbReference type="ChEBI" id="CHEBI:18248"/>
    </ligandPart>
</feature>
<keyword evidence="15 16" id="KW-0275">Fatty acid biosynthesis</keyword>
<evidence type="ECO:0000313" key="22">
    <source>
        <dbReference type="Proteomes" id="UP000242381"/>
    </source>
</evidence>
<feature type="binding site" evidence="17">
    <location>
        <position position="238"/>
    </location>
    <ligand>
        <name>Zn(2+)</name>
        <dbReference type="ChEBI" id="CHEBI:29105"/>
        <label>1</label>
    </ligand>
</feature>
<dbReference type="InterPro" id="IPR036400">
    <property type="entry name" value="Cyt_B5-like_heme/steroid_sf"/>
</dbReference>
<feature type="binding site" evidence="17">
    <location>
        <position position="315"/>
    </location>
    <ligand>
        <name>Zn(2+)</name>
        <dbReference type="ChEBI" id="CHEBI:29105"/>
        <label>1</label>
    </ligand>
</feature>
<evidence type="ECO:0000256" key="13">
    <source>
        <dbReference type="ARBA" id="ARBA00023098"/>
    </source>
</evidence>
<evidence type="ECO:0000256" key="7">
    <source>
        <dbReference type="ARBA" id="ARBA00022824"/>
    </source>
</evidence>
<dbReference type="InterPro" id="IPR006694">
    <property type="entry name" value="Fatty_acid_hydroxylase"/>
</dbReference>
<dbReference type="EMBL" id="KV921449">
    <property type="protein sequence ID" value="ORE14886.1"/>
    <property type="molecule type" value="Genomic_DNA"/>
</dbReference>
<evidence type="ECO:0000256" key="5">
    <source>
        <dbReference type="ARBA" id="ARBA00022692"/>
    </source>
</evidence>
<dbReference type="FunFam" id="3.10.120.10:FF:000002">
    <property type="entry name" value="Cytochrome b5 type B"/>
    <property type="match status" value="1"/>
</dbReference>
<dbReference type="GO" id="GO:0005789">
    <property type="term" value="C:endoplasmic reticulum membrane"/>
    <property type="evidence" value="ECO:0007669"/>
    <property type="project" value="UniProtKB-SubCell"/>
</dbReference>
<keyword evidence="6 16" id="KW-0479">Metal-binding</keyword>
<feature type="binding site" evidence="17">
    <location>
        <position position="339"/>
    </location>
    <ligand>
        <name>Zn(2+)</name>
        <dbReference type="ChEBI" id="CHEBI:29105"/>
        <label>1</label>
    </ligand>
</feature>
<dbReference type="PANTHER" id="PTHR12863:SF1">
    <property type="entry name" value="FATTY ACID 2-HYDROXYLASE"/>
    <property type="match status" value="1"/>
</dbReference>
<dbReference type="GO" id="GO:0006633">
    <property type="term" value="P:fatty acid biosynthetic process"/>
    <property type="evidence" value="ECO:0007669"/>
    <property type="project" value="UniProtKB-KW"/>
</dbReference>
<feature type="transmembrane region" description="Helical" evidence="19">
    <location>
        <begin position="212"/>
        <end position="228"/>
    </location>
</feature>
<dbReference type="GO" id="GO:0080132">
    <property type="term" value="F:fatty acid 2-hydroxylase activity"/>
    <property type="evidence" value="ECO:0007669"/>
    <property type="project" value="InterPro"/>
</dbReference>
<dbReference type="SMART" id="SM01117">
    <property type="entry name" value="Cyt-b5"/>
    <property type="match status" value="1"/>
</dbReference>
<dbReference type="GO" id="GO:0005506">
    <property type="term" value="F:iron ion binding"/>
    <property type="evidence" value="ECO:0007669"/>
    <property type="project" value="UniProtKB-UniRule"/>
</dbReference>
<comment type="function">
    <text evidence="16">Ceramide hydroxylase involved in the hydroxylation of sphingolipid-associated very long chain fatty acids. Postulated to hydroxylate the very long chain fatty acid of dihydroceramides and phytoceramides at C-2.</text>
</comment>
<feature type="transmembrane region" description="Helical" evidence="19">
    <location>
        <begin position="183"/>
        <end position="200"/>
    </location>
</feature>
<evidence type="ECO:0000256" key="6">
    <source>
        <dbReference type="ARBA" id="ARBA00022723"/>
    </source>
</evidence>
<dbReference type="OMA" id="WTIIEYV"/>
<keyword evidence="5 19" id="KW-0812">Transmembrane</keyword>
<evidence type="ECO:0000256" key="9">
    <source>
        <dbReference type="ARBA" id="ARBA00022833"/>
    </source>
</evidence>
<dbReference type="AlphaFoldDB" id="A0A1X0RS57"/>
<dbReference type="PANTHER" id="PTHR12863">
    <property type="entry name" value="FATTY ACID HYDROXYLASE"/>
    <property type="match status" value="1"/>
</dbReference>
<evidence type="ECO:0000256" key="1">
    <source>
        <dbReference type="ARBA" id="ARBA00004477"/>
    </source>
</evidence>
<dbReference type="SUPFAM" id="SSF55856">
    <property type="entry name" value="Cytochrome b5-like heme/steroid binding domain"/>
    <property type="match status" value="1"/>
</dbReference>
<feature type="binding site" description="axial binding residue" evidence="18">
    <location>
        <position position="37"/>
    </location>
    <ligand>
        <name>heme</name>
        <dbReference type="ChEBI" id="CHEBI:30413"/>
    </ligand>
    <ligandPart>
        <name>Fe</name>
        <dbReference type="ChEBI" id="CHEBI:18248"/>
    </ligandPart>
</feature>
<feature type="binding site" evidence="17">
    <location>
        <position position="260"/>
    </location>
    <ligand>
        <name>Zn(2+)</name>
        <dbReference type="ChEBI" id="CHEBI:29105"/>
        <label>1</label>
    </ligand>
</feature>
<evidence type="ECO:0000256" key="3">
    <source>
        <dbReference type="ARBA" id="ARBA00022516"/>
    </source>
</evidence>
<comment type="cofactor">
    <cofactor evidence="16 17">
        <name>Zn(2+)</name>
        <dbReference type="ChEBI" id="CHEBI:29105"/>
    </cofactor>
    <text evidence="16 17">Binds 2 Zn(2+) ions per subunit that likely form a catalytic dimetal center.</text>
</comment>
<keyword evidence="3 16" id="KW-0444">Lipid biosynthesis</keyword>
<evidence type="ECO:0000256" key="17">
    <source>
        <dbReference type="PIRSR" id="PIRSR005149-1"/>
    </source>
</evidence>
<dbReference type="PIRSF" id="PIRSF005149">
    <property type="entry name" value="IPC-B_HD"/>
    <property type="match status" value="1"/>
</dbReference>
<dbReference type="Pfam" id="PF00173">
    <property type="entry name" value="Cyt-b5"/>
    <property type="match status" value="1"/>
</dbReference>
<sequence>MSKLFTKQEVAKHNSSKSLWVVFNDRVYDITEFAKDHPGGDDFLLQFAGKDITEVMSDKDYHEHSEASFEILQDYVIGRMDNKACTRRLEGHRVSLHRKRVALLEKEIEYKTFKEDNFHPSLTDAHIDVKVNQFLDLNKPLVPQMITMRFTREHYLEQVHKPRYLNRPANFFGHPLLEPFSKTYWWVVPLVWLPYVVYNLHHSLLMNQHNIMTTGSLFLLGIFIWTFLEYALHRFLFHYDDRMPENQFMFLLHFVLHGFHHYLPMDRARLVVPPALLAVLAYPWITLAHMLFPSSAAFAVVAGGMFGYVCYDMTHYYVHHAKVIPFHFKEMKKYHLAHHYKDFEAGYGITSKFWDYVFNTVLTY</sequence>
<keyword evidence="8 16" id="KW-0276">Fatty acid metabolism</keyword>
<feature type="binding site" evidence="17">
    <location>
        <position position="261"/>
    </location>
    <ligand>
        <name>Zn(2+)</name>
        <dbReference type="ChEBI" id="CHEBI:29105"/>
        <label>1</label>
    </ligand>
</feature>
<dbReference type="Pfam" id="PF04116">
    <property type="entry name" value="FA_hydroxylase"/>
    <property type="match status" value="1"/>
</dbReference>
<evidence type="ECO:0000256" key="19">
    <source>
        <dbReference type="SAM" id="Phobius"/>
    </source>
</evidence>
<comment type="similarity">
    <text evidence="2 16">Belongs to the sterol desaturase family. SCS7 subfamily.</text>
</comment>
<evidence type="ECO:0000256" key="15">
    <source>
        <dbReference type="ARBA" id="ARBA00023160"/>
    </source>
</evidence>
<evidence type="ECO:0000313" key="21">
    <source>
        <dbReference type="EMBL" id="ORE14886.1"/>
    </source>
</evidence>
<gene>
    <name evidence="21" type="ORF">BCV71DRAFT_274839</name>
</gene>
<feature type="binding site" evidence="17">
    <location>
        <position position="335"/>
    </location>
    <ligand>
        <name>Zn(2+)</name>
        <dbReference type="ChEBI" id="CHEBI:29105"/>
        <label>1</label>
    </ligand>
</feature>
<dbReference type="PROSITE" id="PS50255">
    <property type="entry name" value="CYTOCHROME_B5_2"/>
    <property type="match status" value="1"/>
</dbReference>
<feature type="binding site" evidence="17">
    <location>
        <position position="319"/>
    </location>
    <ligand>
        <name>Zn(2+)</name>
        <dbReference type="ChEBI" id="CHEBI:29105"/>
        <label>1</label>
    </ligand>
</feature>
<feature type="binding site" evidence="17">
    <location>
        <position position="233"/>
    </location>
    <ligand>
        <name>Zn(2+)</name>
        <dbReference type="ChEBI" id="CHEBI:29105"/>
        <label>1</label>
    </ligand>
</feature>
<feature type="transmembrane region" description="Helical" evidence="19">
    <location>
        <begin position="248"/>
        <end position="263"/>
    </location>
</feature>
<dbReference type="EC" id="1.-.-.-" evidence="16"/>
<dbReference type="InterPro" id="IPR001199">
    <property type="entry name" value="Cyt_B5-like_heme/steroid-bd"/>
</dbReference>
<keyword evidence="14 16" id="KW-0472">Membrane</keyword>
<name>A0A1X0RS57_RHIZD</name>
<feature type="transmembrane region" description="Helical" evidence="19">
    <location>
        <begin position="270"/>
        <end position="285"/>
    </location>
</feature>
<comment type="subcellular location">
    <subcellularLocation>
        <location evidence="1">Endoplasmic reticulum membrane</location>
        <topology evidence="1">Multi-pass membrane protein</topology>
    </subcellularLocation>
</comment>
<evidence type="ECO:0000259" key="20">
    <source>
        <dbReference type="PROSITE" id="PS50255"/>
    </source>
</evidence>
<accession>A0A1X0RS57</accession>
<feature type="binding site" evidence="17">
    <location>
        <position position="338"/>
    </location>
    <ligand>
        <name>Zn(2+)</name>
        <dbReference type="ChEBI" id="CHEBI:29105"/>
        <label>1</label>
    </ligand>
</feature>
<reference evidence="21 22" key="1">
    <citation type="journal article" date="2016" name="Proc. Natl. Acad. Sci. U.S.A.">
        <title>Lipid metabolic changes in an early divergent fungus govern the establishment of a mutualistic symbiosis with endobacteria.</title>
        <authorList>
            <person name="Lastovetsky O.A."/>
            <person name="Gaspar M.L."/>
            <person name="Mondo S.J."/>
            <person name="LaButti K.M."/>
            <person name="Sandor L."/>
            <person name="Grigoriev I.V."/>
            <person name="Henry S.A."/>
            <person name="Pawlowska T.E."/>
        </authorList>
    </citation>
    <scope>NUCLEOTIDE SEQUENCE [LARGE SCALE GENOMIC DNA]</scope>
    <source>
        <strain evidence="21 22">ATCC 11559</strain>
    </source>
</reference>
<evidence type="ECO:0000256" key="16">
    <source>
        <dbReference type="PIRNR" id="PIRNR005149"/>
    </source>
</evidence>
<feature type="domain" description="Cytochrome b5 heme-binding" evidence="20">
    <location>
        <begin position="2"/>
        <end position="81"/>
    </location>
</feature>
<proteinExistence type="inferred from homology"/>
<evidence type="ECO:0000256" key="18">
    <source>
        <dbReference type="PIRSR" id="PIRSR005149-50"/>
    </source>
</evidence>
<keyword evidence="12 16" id="KW-0408">Iron</keyword>
<comment type="cofactor">
    <cofactor evidence="18">
        <name>Fe cation</name>
        <dbReference type="ChEBI" id="CHEBI:24875"/>
    </cofactor>
</comment>
<evidence type="ECO:0000256" key="4">
    <source>
        <dbReference type="ARBA" id="ARBA00022617"/>
    </source>
</evidence>